<evidence type="ECO:0000313" key="1">
    <source>
        <dbReference type="EMBL" id="MBB4761756.1"/>
    </source>
</evidence>
<dbReference type="Proteomes" id="UP000578112">
    <property type="component" value="Unassembled WGS sequence"/>
</dbReference>
<protein>
    <submittedName>
        <fullName evidence="1">Putative ArsR family transcriptional regulator</fullName>
    </submittedName>
</protein>
<proteinExistence type="predicted"/>
<sequence>MSDEFAADVAGIAALGEPVRRSLYRYVIAQDRPVSREDAAVGVGVAHHAAKFHLDRLAADGLLDVEYRRPPGRSGPGAGRPTKLYRRGAREITVSLPERRYDLAGQVMAEALTLAARDALPVGETLRDAARSAGHRLAETAEPGTASPRQAVSDLLARYGYEPRATGDDVVLANCPFHHLAQTHTELVCGMNLDLIDGVLDRLCPGRMRARLDPGPNHCCVAISDIPSPAAGE</sequence>
<keyword evidence="2" id="KW-1185">Reference proteome</keyword>
<dbReference type="Pfam" id="PF12840">
    <property type="entry name" value="HTH_20"/>
    <property type="match status" value="1"/>
</dbReference>
<dbReference type="InterPro" id="IPR036390">
    <property type="entry name" value="WH_DNA-bd_sf"/>
</dbReference>
<comment type="caution">
    <text evidence="1">The sequence shown here is derived from an EMBL/GenBank/DDBJ whole genome shotgun (WGS) entry which is preliminary data.</text>
</comment>
<dbReference type="EMBL" id="JACHNH010000001">
    <property type="protein sequence ID" value="MBB4761756.1"/>
    <property type="molecule type" value="Genomic_DNA"/>
</dbReference>
<evidence type="ECO:0000313" key="2">
    <source>
        <dbReference type="Proteomes" id="UP000578112"/>
    </source>
</evidence>
<dbReference type="AlphaFoldDB" id="A0A7W7HW40"/>
<gene>
    <name evidence="1" type="ORF">BJ971_002312</name>
</gene>
<dbReference type="Gene3D" id="1.10.10.10">
    <property type="entry name" value="Winged helix-like DNA-binding domain superfamily/Winged helix DNA-binding domain"/>
    <property type="match status" value="1"/>
</dbReference>
<accession>A0A7W7HW40</accession>
<name>A0A7W7HW40_9ACTN</name>
<reference evidence="1 2" key="1">
    <citation type="submission" date="2020-08" db="EMBL/GenBank/DDBJ databases">
        <title>Sequencing the genomes of 1000 actinobacteria strains.</title>
        <authorList>
            <person name="Klenk H.-P."/>
        </authorList>
    </citation>
    <scope>NUCLEOTIDE SEQUENCE [LARGE SCALE GENOMIC DNA]</scope>
    <source>
        <strain evidence="1 2">DSM 43149</strain>
    </source>
</reference>
<dbReference type="SUPFAM" id="SSF46785">
    <property type="entry name" value="Winged helix' DNA-binding domain"/>
    <property type="match status" value="1"/>
</dbReference>
<dbReference type="InterPro" id="IPR036388">
    <property type="entry name" value="WH-like_DNA-bd_sf"/>
</dbReference>
<organism evidence="1 2">
    <name type="scientific">Actinoplanes digitatis</name>
    <dbReference type="NCBI Taxonomy" id="1868"/>
    <lineage>
        <taxon>Bacteria</taxon>
        <taxon>Bacillati</taxon>
        <taxon>Actinomycetota</taxon>
        <taxon>Actinomycetes</taxon>
        <taxon>Micromonosporales</taxon>
        <taxon>Micromonosporaceae</taxon>
        <taxon>Actinoplanes</taxon>
    </lineage>
</organism>
<dbReference type="RefSeq" id="WP_184992374.1">
    <property type="nucleotide sequence ID" value="NZ_BOMK01000001.1"/>
</dbReference>